<gene>
    <name evidence="2" type="ORF">NCTC10588_02491</name>
</gene>
<feature type="domain" description="Polymerase nucleotidyl transferase" evidence="1">
    <location>
        <begin position="3"/>
        <end position="26"/>
    </location>
</feature>
<dbReference type="Gene3D" id="3.30.460.10">
    <property type="entry name" value="Beta Polymerase, domain 2"/>
    <property type="match status" value="1"/>
</dbReference>
<dbReference type="GO" id="GO:0016779">
    <property type="term" value="F:nucleotidyltransferase activity"/>
    <property type="evidence" value="ECO:0007669"/>
    <property type="project" value="InterPro"/>
</dbReference>
<dbReference type="InterPro" id="IPR002934">
    <property type="entry name" value="Polymerase_NTP_transf_dom"/>
</dbReference>
<dbReference type="Pfam" id="PF01909">
    <property type="entry name" value="NTP_transf_2"/>
    <property type="match status" value="1"/>
</dbReference>
<dbReference type="Proteomes" id="UP000254876">
    <property type="component" value="Unassembled WGS sequence"/>
</dbReference>
<reference evidence="2 3" key="1">
    <citation type="submission" date="2018-06" db="EMBL/GenBank/DDBJ databases">
        <authorList>
            <consortium name="Pathogen Informatics"/>
            <person name="Doyle S."/>
        </authorList>
    </citation>
    <scope>NUCLEOTIDE SEQUENCE [LARGE SCALE GENOMIC DNA]</scope>
    <source>
        <strain evidence="2 3">NCTC10588</strain>
    </source>
</reference>
<name>A0A7Z7LWV1_9FLAO</name>
<dbReference type="InterPro" id="IPR043519">
    <property type="entry name" value="NT_sf"/>
</dbReference>
<proteinExistence type="predicted"/>
<dbReference type="SUPFAM" id="SSF81301">
    <property type="entry name" value="Nucleotidyltransferase"/>
    <property type="match status" value="1"/>
</dbReference>
<dbReference type="AlphaFoldDB" id="A0A7Z7LWV1"/>
<dbReference type="RefSeq" id="WP_254077518.1">
    <property type="nucleotide sequence ID" value="NZ_CP071530.1"/>
</dbReference>
<evidence type="ECO:0000313" key="3">
    <source>
        <dbReference type="Proteomes" id="UP000254876"/>
    </source>
</evidence>
<comment type="caution">
    <text evidence="2">The sequence shown here is derived from an EMBL/GenBank/DDBJ whole genome shotgun (WGS) entry which is preliminary data.</text>
</comment>
<accession>A0A7Z7LWV1</accession>
<organism evidence="2 3">
    <name type="scientific">Elizabethkingia anophelis</name>
    <dbReference type="NCBI Taxonomy" id="1117645"/>
    <lineage>
        <taxon>Bacteria</taxon>
        <taxon>Pseudomonadati</taxon>
        <taxon>Bacteroidota</taxon>
        <taxon>Flavobacteriia</taxon>
        <taxon>Flavobacteriales</taxon>
        <taxon>Weeksellaceae</taxon>
        <taxon>Elizabethkingia</taxon>
    </lineage>
</organism>
<evidence type="ECO:0000259" key="1">
    <source>
        <dbReference type="Pfam" id="PF01909"/>
    </source>
</evidence>
<sequence length="40" mass="4815">MYLYAFGSVLTSKFSKESDIDFIVDFLPQDILEYYTDNYY</sequence>
<dbReference type="EMBL" id="UFYD01000001">
    <property type="protein sequence ID" value="STD06570.1"/>
    <property type="molecule type" value="Genomic_DNA"/>
</dbReference>
<evidence type="ECO:0000313" key="2">
    <source>
        <dbReference type="EMBL" id="STD06570.1"/>
    </source>
</evidence>
<protein>
    <recommendedName>
        <fullName evidence="1">Polymerase nucleotidyl transferase domain-containing protein</fullName>
    </recommendedName>
</protein>